<organism evidence="2 3">
    <name type="scientific">Orbilia brochopaga</name>
    <dbReference type="NCBI Taxonomy" id="3140254"/>
    <lineage>
        <taxon>Eukaryota</taxon>
        <taxon>Fungi</taxon>
        <taxon>Dikarya</taxon>
        <taxon>Ascomycota</taxon>
        <taxon>Pezizomycotina</taxon>
        <taxon>Orbiliomycetes</taxon>
        <taxon>Orbiliales</taxon>
        <taxon>Orbiliaceae</taxon>
        <taxon>Orbilia</taxon>
    </lineage>
</organism>
<name>A0AAV9UHK0_9PEZI</name>
<accession>A0AAV9UHK0</accession>
<feature type="region of interest" description="Disordered" evidence="1">
    <location>
        <begin position="573"/>
        <end position="595"/>
    </location>
</feature>
<reference evidence="2 3" key="1">
    <citation type="submission" date="2019-10" db="EMBL/GenBank/DDBJ databases">
        <authorList>
            <person name="Palmer J.M."/>
        </authorList>
    </citation>
    <scope>NUCLEOTIDE SEQUENCE [LARGE SCALE GENOMIC DNA]</scope>
    <source>
        <strain evidence="2 3">TWF696</strain>
    </source>
</reference>
<protein>
    <submittedName>
        <fullName evidence="2">Uncharacterized protein</fullName>
    </submittedName>
</protein>
<dbReference type="Proteomes" id="UP001375240">
    <property type="component" value="Unassembled WGS sequence"/>
</dbReference>
<evidence type="ECO:0000313" key="2">
    <source>
        <dbReference type="EMBL" id="KAK6340679.1"/>
    </source>
</evidence>
<dbReference type="AlphaFoldDB" id="A0AAV9UHK0"/>
<evidence type="ECO:0000256" key="1">
    <source>
        <dbReference type="SAM" id="MobiDB-lite"/>
    </source>
</evidence>
<proteinExistence type="predicted"/>
<dbReference type="EMBL" id="JAVHNQ010000008">
    <property type="protein sequence ID" value="KAK6340679.1"/>
    <property type="molecule type" value="Genomic_DNA"/>
</dbReference>
<gene>
    <name evidence="2" type="ORF">TWF696_009003</name>
</gene>
<comment type="caution">
    <text evidence="2">The sequence shown here is derived from an EMBL/GenBank/DDBJ whole genome shotgun (WGS) entry which is preliminary data.</text>
</comment>
<evidence type="ECO:0000313" key="3">
    <source>
        <dbReference type="Proteomes" id="UP001375240"/>
    </source>
</evidence>
<sequence length="681" mass="77035">MPRFFPRFLPSAFRGIKLQRTFPVLFIALVLPSDRRRQRTSPLVFSSVKSLAGITSMLIPQIPIPDTSKLKEALLNVLPSWTTDSATSRFVRRPQADIVVGITIEMQHFVVAIGYYPKGEDIVIRSNDDEDAEIGWVDLRRPRLAFITDWQIPTDNVTDPLNHTTIRYTTSYPHQPIGVGHSRGENRIKRWDPDRDWFFVSIDDFIFSDERPLPNRGNKPPTFTPTKRQVMTDFARLIRERVESFLANDILDNATIVNETPVIKYLVSYPDILDGVDSGSGALCIRDFTIAFKNAGFPMLDSDIQPIPAEDEDPEDDEVILKDVLTSSRMVEFLSVGLTGLIGYANVMPGNPQIPAIPKERPFVTVVDDEAYFTSRLCLMTNDSRFGVVQEPTCHPIRSPAHKMLPDEHITLLMNMFAKNPEGADNSVEWRRILNENPGLEQKNFLHGITNWPEHPARMDVVNVLKRALDKTFVELEAEPMPPPEGDGLPHKVSASCVAFAKMVEQAIRTPILESLEDSFIVAPSMTDVALFDTGAGEHEIYKAFFELIHIPKSLPPTNWVKKSAAEPHYVLPDQTGLEHDSPQPSTAGHGDPPDGHFFEGPDWAKFAERAREDPELMASLSKDDLDYIKYLTERRRPINYNKYYNMRVMRPQDHGLNVPIGMCEAINAELARIYVEALRV</sequence>
<keyword evidence="3" id="KW-1185">Reference proteome</keyword>